<feature type="non-terminal residue" evidence="1">
    <location>
        <position position="1"/>
    </location>
</feature>
<accession>A0A1B6J3H5</accession>
<organism evidence="1">
    <name type="scientific">Homalodisca liturata</name>
    <dbReference type="NCBI Taxonomy" id="320908"/>
    <lineage>
        <taxon>Eukaryota</taxon>
        <taxon>Metazoa</taxon>
        <taxon>Ecdysozoa</taxon>
        <taxon>Arthropoda</taxon>
        <taxon>Hexapoda</taxon>
        <taxon>Insecta</taxon>
        <taxon>Pterygota</taxon>
        <taxon>Neoptera</taxon>
        <taxon>Paraneoptera</taxon>
        <taxon>Hemiptera</taxon>
        <taxon>Auchenorrhyncha</taxon>
        <taxon>Membracoidea</taxon>
        <taxon>Cicadellidae</taxon>
        <taxon>Cicadellinae</taxon>
        <taxon>Proconiini</taxon>
        <taxon>Homalodisca</taxon>
    </lineage>
</organism>
<dbReference type="InterPro" id="IPR037231">
    <property type="entry name" value="NAP-like_sf"/>
</dbReference>
<gene>
    <name evidence="1" type="ORF">g.5916</name>
</gene>
<protein>
    <submittedName>
        <fullName evidence="1">Uncharacterized protein</fullName>
    </submittedName>
</protein>
<reference evidence="1" key="1">
    <citation type="submission" date="2015-11" db="EMBL/GenBank/DDBJ databases">
        <title>De novo transcriptome assembly of four potential Pierce s Disease insect vectors from Arizona vineyards.</title>
        <authorList>
            <person name="Tassone E.E."/>
        </authorList>
    </citation>
    <scope>NUCLEOTIDE SEQUENCE</scope>
</reference>
<dbReference type="AlphaFoldDB" id="A0A1B6J3H5"/>
<dbReference type="SUPFAM" id="SSF143113">
    <property type="entry name" value="NAP-like"/>
    <property type="match status" value="1"/>
</dbReference>
<name>A0A1B6J3H5_9HEMI</name>
<evidence type="ECO:0000313" key="1">
    <source>
        <dbReference type="EMBL" id="JAS93724.1"/>
    </source>
</evidence>
<dbReference type="EMBL" id="GECU01013982">
    <property type="protein sequence ID" value="JAS93724.1"/>
    <property type="molecule type" value="Transcribed_RNA"/>
</dbReference>
<sequence>DDKLVGMQESLDEAYLEYIKKEFLAKLAYYNKIAGTLEKRDALLRETLSREEMDRYYNRAFVNFDIVQDFLPLNAENEYDSSFIKYLKAEYLEGERMRVLLEMYENDYVKNPVLEKTIYLSDRDPEGTKIEWRNEARPCILLDFFQAEEDCYDTFDIIYEFYVNLVAYNRLEE</sequence>
<proteinExistence type="predicted"/>